<sequence length="94" mass="10942">METKIVLGIDGNSIIVARTIGPCQKEEIARFELDELVDLIQYRYATPWNSGKDALEKLFYILNEIFAIYSVNPEIKKEDAIKNIRFRIHENINK</sequence>
<dbReference type="AlphaFoldDB" id="A0A832T318"/>
<proteinExistence type="predicted"/>
<reference evidence="1" key="1">
    <citation type="journal article" date="2020" name="bioRxiv">
        <title>A rank-normalized archaeal taxonomy based on genome phylogeny resolves widespread incomplete and uneven classifications.</title>
        <authorList>
            <person name="Rinke C."/>
            <person name="Chuvochina M."/>
            <person name="Mussig A.J."/>
            <person name="Chaumeil P.-A."/>
            <person name="Waite D.W."/>
            <person name="Whitman W.B."/>
            <person name="Parks D.H."/>
            <person name="Hugenholtz P."/>
        </authorList>
    </citation>
    <scope>NUCLEOTIDE SEQUENCE</scope>
    <source>
        <strain evidence="1">UBA8834</strain>
    </source>
</reference>
<dbReference type="Proteomes" id="UP000617544">
    <property type="component" value="Unassembled WGS sequence"/>
</dbReference>
<organism evidence="1 2">
    <name type="scientific">Pyrococcus horikoshii</name>
    <dbReference type="NCBI Taxonomy" id="53953"/>
    <lineage>
        <taxon>Archaea</taxon>
        <taxon>Methanobacteriati</taxon>
        <taxon>Methanobacteriota</taxon>
        <taxon>Thermococci</taxon>
        <taxon>Thermococcales</taxon>
        <taxon>Thermococcaceae</taxon>
        <taxon>Pyrococcus</taxon>
    </lineage>
</organism>
<evidence type="ECO:0000313" key="1">
    <source>
        <dbReference type="EMBL" id="HII61630.1"/>
    </source>
</evidence>
<gene>
    <name evidence="1" type="ORF">HA331_07815</name>
</gene>
<dbReference type="EMBL" id="DUJN01000007">
    <property type="protein sequence ID" value="HII61630.1"/>
    <property type="molecule type" value="Genomic_DNA"/>
</dbReference>
<evidence type="ECO:0000313" key="2">
    <source>
        <dbReference type="Proteomes" id="UP000617544"/>
    </source>
</evidence>
<dbReference type="GeneID" id="1443907"/>
<protein>
    <submittedName>
        <fullName evidence="1">Uncharacterized protein</fullName>
    </submittedName>
</protein>
<dbReference type="RefSeq" id="WP_048053009.1">
    <property type="nucleotide sequence ID" value="NZ_DUJN01000007.1"/>
</dbReference>
<name>A0A832T318_PYRHR</name>
<comment type="caution">
    <text evidence="1">The sequence shown here is derived from an EMBL/GenBank/DDBJ whole genome shotgun (WGS) entry which is preliminary data.</text>
</comment>
<accession>A0A832T318</accession>